<comment type="caution">
    <text evidence="2">The sequence shown here is derived from an EMBL/GenBank/DDBJ whole genome shotgun (WGS) entry which is preliminary data.</text>
</comment>
<reference evidence="3" key="1">
    <citation type="journal article" date="2019" name="Int. J. Syst. Evol. Microbiol.">
        <title>The Global Catalogue of Microorganisms (GCM) 10K type strain sequencing project: providing services to taxonomists for standard genome sequencing and annotation.</title>
        <authorList>
            <consortium name="The Broad Institute Genomics Platform"/>
            <consortium name="The Broad Institute Genome Sequencing Center for Infectious Disease"/>
            <person name="Wu L."/>
            <person name="Ma J."/>
        </authorList>
    </citation>
    <scope>NUCLEOTIDE SEQUENCE [LARGE SCALE GENOMIC DNA]</scope>
    <source>
        <strain evidence="3">JCM 19129</strain>
    </source>
</reference>
<keyword evidence="3" id="KW-1185">Reference proteome</keyword>
<evidence type="ECO:0000256" key="1">
    <source>
        <dbReference type="SAM" id="MobiDB-lite"/>
    </source>
</evidence>
<organism evidence="2 3">
    <name type="scientific">Nesterenkonia rhizosphaerae</name>
    <dbReference type="NCBI Taxonomy" id="1348272"/>
    <lineage>
        <taxon>Bacteria</taxon>
        <taxon>Bacillati</taxon>
        <taxon>Actinomycetota</taxon>
        <taxon>Actinomycetes</taxon>
        <taxon>Micrococcales</taxon>
        <taxon>Micrococcaceae</taxon>
        <taxon>Nesterenkonia</taxon>
    </lineage>
</organism>
<feature type="compositionally biased region" description="Basic residues" evidence="1">
    <location>
        <begin position="68"/>
        <end position="86"/>
    </location>
</feature>
<evidence type="ECO:0000313" key="2">
    <source>
        <dbReference type="EMBL" id="GAA4923742.1"/>
    </source>
</evidence>
<accession>A0ABP9G0F5</accession>
<name>A0ABP9G0F5_9MICC</name>
<proteinExistence type="predicted"/>
<gene>
    <name evidence="2" type="ORF">GCM10025790_21130</name>
</gene>
<protein>
    <recommendedName>
        <fullName evidence="4">Zinc-finger domain-containing protein</fullName>
    </recommendedName>
</protein>
<dbReference type="EMBL" id="BAABLW010000007">
    <property type="protein sequence ID" value="GAA4923742.1"/>
    <property type="molecule type" value="Genomic_DNA"/>
</dbReference>
<dbReference type="Proteomes" id="UP001500368">
    <property type="component" value="Unassembled WGS sequence"/>
</dbReference>
<evidence type="ECO:0008006" key="4">
    <source>
        <dbReference type="Google" id="ProtNLM"/>
    </source>
</evidence>
<sequence length="86" mass="10441">MRHAKMSCPTGKARFKEQHLAERRIEEIYDRDVSPHRKPVRSYYCTECSGWHLTSMHKGENLGDYQSHRRPPRKQRKSQNARRFNW</sequence>
<feature type="region of interest" description="Disordered" evidence="1">
    <location>
        <begin position="59"/>
        <end position="86"/>
    </location>
</feature>
<evidence type="ECO:0000313" key="3">
    <source>
        <dbReference type="Proteomes" id="UP001500368"/>
    </source>
</evidence>